<reference evidence="10" key="1">
    <citation type="submission" date="2022-11" db="UniProtKB">
        <authorList>
            <consortium name="EnsemblMetazoa"/>
        </authorList>
    </citation>
    <scope>IDENTIFICATION</scope>
</reference>
<dbReference type="Pfam" id="PF00153">
    <property type="entry name" value="Mito_carr"/>
    <property type="match status" value="3"/>
</dbReference>
<sequence length="397" mass="44181">MYTTATKSRNKTKNVAIVWARFPLKSNDKLDNGLHLNSIDRDLNTSCLKSVINPVLKPSNACTASVMIERSEEEHPIRRIQEDHHHLCDISIKTDKGKHAQKQAATWKEVTVSLTAGAVAGATAKTVIAPLDRTKILFQTSDMHFSPRKALNLISKVYHNEGIIALWRGNSATMARIIPYAAIQYASHEQYKSLLNPTKAPSLQPLPRFLAGSLASVTASAITYPLDCVRARMAVTNRQSHKSMSSIIRITFRQEGLVSFYRGYLPTVLGVIPYGGISFFIFETFKKRHRELTGKSHPTPSYNMAFGAVAGLVGQSASYPLDVVRRRMQTAGLTKYTYDTIVNTAREIYHEGGVVRGLYKGLSMNWVKGPIAVGVSFTTYELARRFLQQRVLHDDVG</sequence>
<dbReference type="AlphaFoldDB" id="A0A913Z728"/>
<dbReference type="InterPro" id="IPR023395">
    <property type="entry name" value="MCP_dom_sf"/>
</dbReference>
<keyword evidence="5" id="KW-0677">Repeat</keyword>
<evidence type="ECO:0000256" key="1">
    <source>
        <dbReference type="ARBA" id="ARBA00004141"/>
    </source>
</evidence>
<evidence type="ECO:0000256" key="6">
    <source>
        <dbReference type="ARBA" id="ARBA00023136"/>
    </source>
</evidence>
<dbReference type="EnsemblMetazoa" id="XM_038190707.1">
    <property type="protein sequence ID" value="XP_038046635.1"/>
    <property type="gene ID" value="LOC119720849"/>
</dbReference>
<feature type="transmembrane region" description="Helical" evidence="9">
    <location>
        <begin position="263"/>
        <end position="282"/>
    </location>
</feature>
<dbReference type="PANTHER" id="PTHR24089">
    <property type="entry name" value="SOLUTE CARRIER FAMILY 25"/>
    <property type="match status" value="1"/>
</dbReference>
<dbReference type="RefSeq" id="XP_038046635.1">
    <property type="nucleotide sequence ID" value="XM_038190707.1"/>
</dbReference>
<feature type="repeat" description="Solcar" evidence="7">
    <location>
        <begin position="298"/>
        <end position="386"/>
    </location>
</feature>
<dbReference type="Gene3D" id="1.50.40.10">
    <property type="entry name" value="Mitochondrial carrier domain"/>
    <property type="match status" value="1"/>
</dbReference>
<dbReference type="Proteomes" id="UP000887568">
    <property type="component" value="Unplaced"/>
</dbReference>
<evidence type="ECO:0008006" key="12">
    <source>
        <dbReference type="Google" id="ProtNLM"/>
    </source>
</evidence>
<evidence type="ECO:0000313" key="10">
    <source>
        <dbReference type="EnsemblMetazoa" id="XP_038046635.1"/>
    </source>
</evidence>
<evidence type="ECO:0000256" key="2">
    <source>
        <dbReference type="ARBA" id="ARBA00006375"/>
    </source>
</evidence>
<comment type="subcellular location">
    <subcellularLocation>
        <location evidence="1">Membrane</location>
        <topology evidence="1">Multi-pass membrane protein</topology>
    </subcellularLocation>
</comment>
<accession>A0A913Z728</accession>
<dbReference type="OrthoDB" id="270584at2759"/>
<dbReference type="GO" id="GO:0055085">
    <property type="term" value="P:transmembrane transport"/>
    <property type="evidence" value="ECO:0007669"/>
    <property type="project" value="InterPro"/>
</dbReference>
<keyword evidence="4 7" id="KW-0812">Transmembrane</keyword>
<keyword evidence="3 8" id="KW-0813">Transport</keyword>
<evidence type="ECO:0000256" key="4">
    <source>
        <dbReference type="ARBA" id="ARBA00022692"/>
    </source>
</evidence>
<dbReference type="CTD" id="284439"/>
<feature type="transmembrane region" description="Helical" evidence="9">
    <location>
        <begin position="302"/>
        <end position="321"/>
    </location>
</feature>
<dbReference type="InterPro" id="IPR002067">
    <property type="entry name" value="MCP"/>
</dbReference>
<dbReference type="GO" id="GO:0016020">
    <property type="term" value="C:membrane"/>
    <property type="evidence" value="ECO:0007669"/>
    <property type="project" value="UniProtKB-SubCell"/>
</dbReference>
<evidence type="ECO:0000313" key="11">
    <source>
        <dbReference type="Proteomes" id="UP000887568"/>
    </source>
</evidence>
<dbReference type="GeneID" id="119720849"/>
<feature type="repeat" description="Solcar" evidence="7">
    <location>
        <begin position="108"/>
        <end position="194"/>
    </location>
</feature>
<dbReference type="PROSITE" id="PS50920">
    <property type="entry name" value="SOLCAR"/>
    <property type="match status" value="3"/>
</dbReference>
<dbReference type="PRINTS" id="PR00926">
    <property type="entry name" value="MITOCARRIER"/>
</dbReference>
<protein>
    <recommendedName>
        <fullName evidence="12">Mitochondrial coenzyme A transporter SLC25A42</fullName>
    </recommendedName>
</protein>
<keyword evidence="6 7" id="KW-0472">Membrane</keyword>
<evidence type="ECO:0000256" key="9">
    <source>
        <dbReference type="SAM" id="Phobius"/>
    </source>
</evidence>
<organism evidence="10 11">
    <name type="scientific">Patiria miniata</name>
    <name type="common">Bat star</name>
    <name type="synonym">Asterina miniata</name>
    <dbReference type="NCBI Taxonomy" id="46514"/>
    <lineage>
        <taxon>Eukaryota</taxon>
        <taxon>Metazoa</taxon>
        <taxon>Echinodermata</taxon>
        <taxon>Eleutherozoa</taxon>
        <taxon>Asterozoa</taxon>
        <taxon>Asteroidea</taxon>
        <taxon>Valvatacea</taxon>
        <taxon>Valvatida</taxon>
        <taxon>Asterinidae</taxon>
        <taxon>Patiria</taxon>
    </lineage>
</organism>
<evidence type="ECO:0000256" key="5">
    <source>
        <dbReference type="ARBA" id="ARBA00022737"/>
    </source>
</evidence>
<comment type="similarity">
    <text evidence="2 8">Belongs to the mitochondrial carrier (TC 2.A.29) family.</text>
</comment>
<evidence type="ECO:0000256" key="8">
    <source>
        <dbReference type="RuleBase" id="RU000488"/>
    </source>
</evidence>
<evidence type="ECO:0000256" key="7">
    <source>
        <dbReference type="PROSITE-ProRule" id="PRU00282"/>
    </source>
</evidence>
<name>A0A913Z728_PATMI</name>
<proteinExistence type="inferred from homology"/>
<evidence type="ECO:0000256" key="3">
    <source>
        <dbReference type="ARBA" id="ARBA00022448"/>
    </source>
</evidence>
<feature type="repeat" description="Solcar" evidence="7">
    <location>
        <begin position="203"/>
        <end position="288"/>
    </location>
</feature>
<dbReference type="InterPro" id="IPR018108">
    <property type="entry name" value="MCP_transmembrane"/>
</dbReference>
<keyword evidence="9" id="KW-1133">Transmembrane helix</keyword>
<keyword evidence="11" id="KW-1185">Reference proteome</keyword>
<dbReference type="SUPFAM" id="SSF103506">
    <property type="entry name" value="Mitochondrial carrier"/>
    <property type="match status" value="1"/>
</dbReference>